<dbReference type="PANTHER" id="PTHR10682">
    <property type="entry name" value="POLY A POLYMERASE"/>
    <property type="match status" value="1"/>
</dbReference>
<feature type="region of interest" description="Disordered" evidence="11">
    <location>
        <begin position="363"/>
        <end position="452"/>
    </location>
</feature>
<evidence type="ECO:0000256" key="7">
    <source>
        <dbReference type="ARBA" id="ARBA00022840"/>
    </source>
</evidence>
<protein>
    <recommendedName>
        <fullName evidence="3">polynucleotide adenylyltransferase</fullName>
        <ecNumber evidence="3">2.7.7.19</ecNumber>
    </recommendedName>
</protein>
<dbReference type="FunFam" id="1.10.1410.10:FF:000021">
    <property type="entry name" value="poly(A) polymerase alpha isoform X7"/>
    <property type="match status" value="1"/>
</dbReference>
<evidence type="ECO:0000256" key="11">
    <source>
        <dbReference type="SAM" id="MobiDB-lite"/>
    </source>
</evidence>
<gene>
    <name evidence="14" type="ORF">QTP70_029676</name>
</gene>
<dbReference type="Pfam" id="PF04926">
    <property type="entry name" value="PAP_RNA-bind"/>
    <property type="match status" value="1"/>
</dbReference>
<evidence type="ECO:0000256" key="6">
    <source>
        <dbReference type="ARBA" id="ARBA00022741"/>
    </source>
</evidence>
<evidence type="ECO:0000256" key="1">
    <source>
        <dbReference type="ARBA" id="ARBA00004123"/>
    </source>
</evidence>
<name>A0AAE0RJK9_9TELE</name>
<dbReference type="Proteomes" id="UP001274896">
    <property type="component" value="Unassembled WGS sequence"/>
</dbReference>
<sequence>MLEHGVRYEQAVTSTEVQQQDTTRVQIGGPFLPITPLQAQGNNPLVYRGKLQHMVAELGGYKQAHPSPTPLSMGRSREEEGPTSLKELGRGIYSNMLGFLGGVSWAMLVARTCQLYPNAVAATLVHKFFLVFSKWEWPNPVLLKQPEDSNLNLPVWDPRVNPSDRYHLMPIITPAYPQQNSTYNVSTSTRTIMSEEFKYGLTVTDEILQGKAEWSKLFEPPNFFQKYKHYIVLTASASTEENHLEWVGLVESKIRVLVGNLERNEYITLAHVNPQSFPWSKESRNENDFVSMWFIGIIFKKLENADCVNIDLTYDIQSFTDTVYRQASNINMLKEGMTIEATHVRKKQLHQYLPAELVHRGKKKSLGDLNRSSNGGGSKRCSLDGSQLDSSRDTDTGTPFSSPTPVTKSCMSESTTDDGVTSPKPSVPIFVDSSPSSESSSPKKGPGMSIPVIGAKSSVTQVAKPTVPVAGSTIPTVVGRNVMQRMSPPNTSSSDLTNGLNGAAPKRPHSPSMEEPHKKLKDTEQVFSDDYTFKEPHPPSSNGQETGDGPEGRLPSKELPDASSPVPTSNLRVIKNSIRLTLNR</sequence>
<evidence type="ECO:0000259" key="12">
    <source>
        <dbReference type="Pfam" id="PF04926"/>
    </source>
</evidence>
<feature type="compositionally biased region" description="Low complexity" evidence="11">
    <location>
        <begin position="433"/>
        <end position="451"/>
    </location>
</feature>
<keyword evidence="7" id="KW-0067">ATP-binding</keyword>
<comment type="similarity">
    <text evidence="2">Belongs to the poly(A) polymerase family.</text>
</comment>
<feature type="region of interest" description="Disordered" evidence="11">
    <location>
        <begin position="480"/>
        <end position="584"/>
    </location>
</feature>
<feature type="domain" description="Poly(A) polymerase RNA-binding" evidence="12">
    <location>
        <begin position="222"/>
        <end position="288"/>
    </location>
</feature>
<evidence type="ECO:0000256" key="9">
    <source>
        <dbReference type="ARBA" id="ARBA00023242"/>
    </source>
</evidence>
<dbReference type="GO" id="GO:0005524">
    <property type="term" value="F:ATP binding"/>
    <property type="evidence" value="ECO:0007669"/>
    <property type="project" value="UniProtKB-KW"/>
</dbReference>
<dbReference type="SUPFAM" id="SSF81631">
    <property type="entry name" value="PAP/OAS1 substrate-binding domain"/>
    <property type="match status" value="1"/>
</dbReference>
<feature type="compositionally biased region" description="Basic and acidic residues" evidence="11">
    <location>
        <begin position="550"/>
        <end position="560"/>
    </location>
</feature>
<evidence type="ECO:0000256" key="8">
    <source>
        <dbReference type="ARBA" id="ARBA00022884"/>
    </source>
</evidence>
<dbReference type="GO" id="GO:0003723">
    <property type="term" value="F:RNA binding"/>
    <property type="evidence" value="ECO:0007669"/>
    <property type="project" value="UniProtKB-KW"/>
</dbReference>
<evidence type="ECO:0000259" key="13">
    <source>
        <dbReference type="Pfam" id="PF04928"/>
    </source>
</evidence>
<dbReference type="AlphaFoldDB" id="A0AAE0RJK9"/>
<accession>A0AAE0RJK9</accession>
<dbReference type="EC" id="2.7.7.19" evidence="3"/>
<dbReference type="GO" id="GO:1990817">
    <property type="term" value="F:poly(A) RNA polymerase activity"/>
    <property type="evidence" value="ECO:0007669"/>
    <property type="project" value="UniProtKB-EC"/>
</dbReference>
<keyword evidence="15" id="KW-1185">Reference proteome</keyword>
<keyword evidence="6" id="KW-0547">Nucleotide-binding</keyword>
<evidence type="ECO:0000313" key="14">
    <source>
        <dbReference type="EMBL" id="KAK3554623.1"/>
    </source>
</evidence>
<evidence type="ECO:0000256" key="3">
    <source>
        <dbReference type="ARBA" id="ARBA00012388"/>
    </source>
</evidence>
<feature type="compositionally biased region" description="Basic and acidic residues" evidence="11">
    <location>
        <begin position="512"/>
        <end position="524"/>
    </location>
</feature>
<evidence type="ECO:0000256" key="2">
    <source>
        <dbReference type="ARBA" id="ARBA00010912"/>
    </source>
</evidence>
<dbReference type="GO" id="GO:0005634">
    <property type="term" value="C:nucleus"/>
    <property type="evidence" value="ECO:0007669"/>
    <property type="project" value="UniProtKB-SubCell"/>
</dbReference>
<feature type="domain" description="Poly(A) polymerase central" evidence="13">
    <location>
        <begin position="90"/>
        <end position="219"/>
    </location>
</feature>
<feature type="compositionally biased region" description="Polar residues" evidence="11">
    <location>
        <begin position="396"/>
        <end position="419"/>
    </location>
</feature>
<comment type="caution">
    <text evidence="14">The sequence shown here is derived from an EMBL/GenBank/DDBJ whole genome shotgun (WGS) entry which is preliminary data.</text>
</comment>
<evidence type="ECO:0000256" key="10">
    <source>
        <dbReference type="ARBA" id="ARBA00048830"/>
    </source>
</evidence>
<dbReference type="GO" id="GO:0006397">
    <property type="term" value="P:mRNA processing"/>
    <property type="evidence" value="ECO:0007669"/>
    <property type="project" value="UniProtKB-KW"/>
</dbReference>
<dbReference type="Pfam" id="PF04928">
    <property type="entry name" value="PAP_central"/>
    <property type="match status" value="1"/>
</dbReference>
<dbReference type="EMBL" id="JAUCMX010000002">
    <property type="protein sequence ID" value="KAK3554623.1"/>
    <property type="molecule type" value="Genomic_DNA"/>
</dbReference>
<dbReference type="PANTHER" id="PTHR10682:SF6">
    <property type="entry name" value="POLY(A) POLYMERASE GAMMA"/>
    <property type="match status" value="1"/>
</dbReference>
<proteinExistence type="inferred from homology"/>
<keyword evidence="8" id="KW-0694">RNA-binding</keyword>
<dbReference type="InterPro" id="IPR011068">
    <property type="entry name" value="NuclTrfase_I-like_C"/>
</dbReference>
<dbReference type="Gene3D" id="1.10.1410.10">
    <property type="match status" value="1"/>
</dbReference>
<evidence type="ECO:0000256" key="5">
    <source>
        <dbReference type="ARBA" id="ARBA00022679"/>
    </source>
</evidence>
<organism evidence="14 15">
    <name type="scientific">Hemibagrus guttatus</name>
    <dbReference type="NCBI Taxonomy" id="175788"/>
    <lineage>
        <taxon>Eukaryota</taxon>
        <taxon>Metazoa</taxon>
        <taxon>Chordata</taxon>
        <taxon>Craniata</taxon>
        <taxon>Vertebrata</taxon>
        <taxon>Euteleostomi</taxon>
        <taxon>Actinopterygii</taxon>
        <taxon>Neopterygii</taxon>
        <taxon>Teleostei</taxon>
        <taxon>Ostariophysi</taxon>
        <taxon>Siluriformes</taxon>
        <taxon>Bagridae</taxon>
        <taxon>Hemibagrus</taxon>
    </lineage>
</organism>
<feature type="compositionally biased region" description="Polar residues" evidence="11">
    <location>
        <begin position="487"/>
        <end position="500"/>
    </location>
</feature>
<comment type="subcellular location">
    <subcellularLocation>
        <location evidence="1">Nucleus</location>
    </subcellularLocation>
</comment>
<keyword evidence="5" id="KW-0808">Transferase</keyword>
<keyword evidence="4" id="KW-0507">mRNA processing</keyword>
<dbReference type="InterPro" id="IPR007010">
    <property type="entry name" value="PolA_pol_RNA-bd_dom"/>
</dbReference>
<comment type="catalytic activity">
    <reaction evidence="10">
        <text>RNA(n) + ATP = RNA(n)-3'-adenine ribonucleotide + diphosphate</text>
        <dbReference type="Rhea" id="RHEA:11332"/>
        <dbReference type="Rhea" id="RHEA-COMP:14527"/>
        <dbReference type="Rhea" id="RHEA-COMP:17347"/>
        <dbReference type="ChEBI" id="CHEBI:30616"/>
        <dbReference type="ChEBI" id="CHEBI:33019"/>
        <dbReference type="ChEBI" id="CHEBI:140395"/>
        <dbReference type="ChEBI" id="CHEBI:173115"/>
        <dbReference type="EC" id="2.7.7.19"/>
    </reaction>
</comment>
<evidence type="ECO:0000256" key="4">
    <source>
        <dbReference type="ARBA" id="ARBA00022664"/>
    </source>
</evidence>
<dbReference type="GO" id="GO:0031123">
    <property type="term" value="P:RNA 3'-end processing"/>
    <property type="evidence" value="ECO:0007669"/>
    <property type="project" value="InterPro"/>
</dbReference>
<dbReference type="SUPFAM" id="SSF55003">
    <property type="entry name" value="PAP/Archaeal CCA-adding enzyme, C-terminal domain"/>
    <property type="match status" value="1"/>
</dbReference>
<dbReference type="InterPro" id="IPR007012">
    <property type="entry name" value="PolA_pol_cen_dom"/>
</dbReference>
<reference evidence="14" key="1">
    <citation type="submission" date="2023-06" db="EMBL/GenBank/DDBJ databases">
        <title>Male Hemibagrus guttatus genome.</title>
        <authorList>
            <person name="Bian C."/>
        </authorList>
    </citation>
    <scope>NUCLEOTIDE SEQUENCE</scope>
    <source>
        <strain evidence="14">Male_cb2023</strain>
        <tissue evidence="14">Muscle</tissue>
    </source>
</reference>
<dbReference type="FunFam" id="3.30.70.590:FF:000001">
    <property type="entry name" value="Putative poly(A) polymerase gamma"/>
    <property type="match status" value="1"/>
</dbReference>
<keyword evidence="9" id="KW-0539">Nucleus</keyword>
<evidence type="ECO:0000313" key="15">
    <source>
        <dbReference type="Proteomes" id="UP001274896"/>
    </source>
</evidence>
<dbReference type="Gene3D" id="3.30.70.590">
    <property type="entry name" value="Poly(A) polymerase predicted RNA binding domain"/>
    <property type="match status" value="1"/>
</dbReference>